<evidence type="ECO:0008006" key="8">
    <source>
        <dbReference type="Google" id="ProtNLM"/>
    </source>
</evidence>
<accession>A0A1D2QLS4</accession>
<dbReference type="PANTHER" id="PTHR45527:SF1">
    <property type="entry name" value="FATTY ACID SYNTHASE"/>
    <property type="match status" value="1"/>
</dbReference>
<dbReference type="PANTHER" id="PTHR45527">
    <property type="entry name" value="NONRIBOSOMAL PEPTIDE SYNTHETASE"/>
    <property type="match status" value="1"/>
</dbReference>
<evidence type="ECO:0000256" key="2">
    <source>
        <dbReference type="ARBA" id="ARBA00022450"/>
    </source>
</evidence>
<comment type="cofactor">
    <cofactor evidence="1">
        <name>pantetheine 4'-phosphate</name>
        <dbReference type="ChEBI" id="CHEBI:47942"/>
    </cofactor>
</comment>
<dbReference type="STRING" id="62101.AB835_13725"/>
<protein>
    <recommendedName>
        <fullName evidence="8">Carrier domain-containing protein</fullName>
    </recommendedName>
</protein>
<comment type="caution">
    <text evidence="6">The sequence shown here is derived from an EMBL/GenBank/DDBJ whole genome shotgun (WGS) entry which is preliminary data.</text>
</comment>
<dbReference type="InterPro" id="IPR009081">
    <property type="entry name" value="PP-bd_ACP"/>
</dbReference>
<dbReference type="SUPFAM" id="SSF47336">
    <property type="entry name" value="ACP-like"/>
    <property type="match status" value="1"/>
</dbReference>
<dbReference type="GO" id="GO:0044550">
    <property type="term" value="P:secondary metabolite biosynthetic process"/>
    <property type="evidence" value="ECO:0007669"/>
    <property type="project" value="TreeGrafter"/>
</dbReference>
<keyword evidence="3" id="KW-0597">Phosphoprotein</keyword>
<dbReference type="InterPro" id="IPR023213">
    <property type="entry name" value="CAT-like_dom_sf"/>
</dbReference>
<evidence type="ECO:0000313" key="6">
    <source>
        <dbReference type="EMBL" id="ODS22519.1"/>
    </source>
</evidence>
<feature type="domain" description="Condensation" evidence="5">
    <location>
        <begin position="216"/>
        <end position="637"/>
    </location>
</feature>
<dbReference type="InterPro" id="IPR036736">
    <property type="entry name" value="ACP-like_sf"/>
</dbReference>
<dbReference type="GO" id="GO:0043041">
    <property type="term" value="P:amino acid activation for nonribosomal peptide biosynthetic process"/>
    <property type="evidence" value="ECO:0007669"/>
    <property type="project" value="TreeGrafter"/>
</dbReference>
<evidence type="ECO:0000259" key="4">
    <source>
        <dbReference type="Pfam" id="PF00550"/>
    </source>
</evidence>
<dbReference type="GO" id="GO:0003824">
    <property type="term" value="F:catalytic activity"/>
    <property type="evidence" value="ECO:0007669"/>
    <property type="project" value="InterPro"/>
</dbReference>
<feature type="domain" description="Carrier" evidence="4">
    <location>
        <begin position="129"/>
        <end position="186"/>
    </location>
</feature>
<dbReference type="GO" id="GO:0005737">
    <property type="term" value="C:cytoplasm"/>
    <property type="evidence" value="ECO:0007669"/>
    <property type="project" value="TreeGrafter"/>
</dbReference>
<dbReference type="Pfam" id="PF00668">
    <property type="entry name" value="Condensation"/>
    <property type="match status" value="1"/>
</dbReference>
<name>A0A1D2QLS4_9GAMM</name>
<dbReference type="Gene3D" id="1.10.1200.10">
    <property type="entry name" value="ACP-like"/>
    <property type="match status" value="1"/>
</dbReference>
<evidence type="ECO:0000256" key="3">
    <source>
        <dbReference type="ARBA" id="ARBA00022553"/>
    </source>
</evidence>
<sequence length="645" mass="73809">MVSKLLEIAQKKHCSRVKILFIANDKNISAHNFLESLCSLRIAKKIDPNTYLLLIDKNKDIKTLFRKTITKPDSLINEKNSTNTGKLPSFCISHPVYVYKIFENYCKKEGINVNTLCNQSNCIPIVDQLFQNILADQNNNLKASFHSIGASSLDALRLIHGIFDETGVELTLDDVYSSTSLLQLKQQVLAAVANIQTAMLKTENLLLPPSQHISSQILSSVQDALYKYQVANPQSSIYTMPMSIRLQGELDLNLFVKALGIVIRSHPALRIQFFEDKNTDTYYQSITEDIDLNVSLIQGCNDIEHHIDQLEQTCISINEAPLFRIQLISLNKTDHIFILLIHHLLFDGWSYNIFFKDLSTAYRGLQDSTLSQSSYFKRISYLDTVNDTLSFDYSKQILFWRKKLDGLKLALIPADDLSKQEGMGRYQHFELSSHLTKELECIAARFNTTLFTVLGTAYDIFLHYQTNTPDVAFGTIVTTRNTHKQASIIGCFINALVLRTYVSEKLNIVDLLKANQKNYTDCLQNRQVPFGDLIEAMDNAYSEHNNPFYHAMFMMQEPIVHINIPGVKASKYREGYNIARSDIILELQKESRKIHGGFYFNHNYFSTTRINNFVKEYILICHEITQNVEQSVAQLLLHIHSLKKE</sequence>
<dbReference type="Gene3D" id="3.30.559.10">
    <property type="entry name" value="Chloramphenicol acetyltransferase-like domain"/>
    <property type="match status" value="1"/>
</dbReference>
<dbReference type="AlphaFoldDB" id="A0A1D2QLS4"/>
<dbReference type="Pfam" id="PF00550">
    <property type="entry name" value="PP-binding"/>
    <property type="match status" value="1"/>
</dbReference>
<dbReference type="EMBL" id="MDLC01000071">
    <property type="protein sequence ID" value="ODS22519.1"/>
    <property type="molecule type" value="Genomic_DNA"/>
</dbReference>
<dbReference type="Proteomes" id="UP000242502">
    <property type="component" value="Unassembled WGS sequence"/>
</dbReference>
<dbReference type="PROSITE" id="PS00012">
    <property type="entry name" value="PHOSPHOPANTETHEINE"/>
    <property type="match status" value="1"/>
</dbReference>
<dbReference type="GO" id="GO:0031177">
    <property type="term" value="F:phosphopantetheine binding"/>
    <property type="evidence" value="ECO:0007669"/>
    <property type="project" value="TreeGrafter"/>
</dbReference>
<keyword evidence="2" id="KW-0596">Phosphopantetheine</keyword>
<dbReference type="Gene3D" id="3.30.559.30">
    <property type="entry name" value="Nonribosomal peptide synthetase, condensation domain"/>
    <property type="match status" value="1"/>
</dbReference>
<evidence type="ECO:0000259" key="5">
    <source>
        <dbReference type="Pfam" id="PF00668"/>
    </source>
</evidence>
<proteinExistence type="predicted"/>
<dbReference type="InterPro" id="IPR001242">
    <property type="entry name" value="Condensation_dom"/>
</dbReference>
<reference evidence="6 7" key="1">
    <citation type="journal article" date="2016" name="Appl. Environ. Microbiol.">
        <title>Lack of Overt Genome Reduction in the Bryostatin-Producing Bryozoan Symbiont "Candidatus Endobugula sertula".</title>
        <authorList>
            <person name="Miller I.J."/>
            <person name="Vanee N."/>
            <person name="Fong S.S."/>
            <person name="Lim-Fong G.E."/>
            <person name="Kwan J.C."/>
        </authorList>
    </citation>
    <scope>NUCLEOTIDE SEQUENCE [LARGE SCALE GENOMIC DNA]</scope>
    <source>
        <strain evidence="6">AB1-4</strain>
    </source>
</reference>
<dbReference type="SUPFAM" id="SSF52777">
    <property type="entry name" value="CoA-dependent acyltransferases"/>
    <property type="match status" value="2"/>
</dbReference>
<organism evidence="6 7">
    <name type="scientific">Candidatus Endobugula sertula</name>
    <name type="common">Bugula neritina bacterial symbiont</name>
    <dbReference type="NCBI Taxonomy" id="62101"/>
    <lineage>
        <taxon>Bacteria</taxon>
        <taxon>Pseudomonadati</taxon>
        <taxon>Pseudomonadota</taxon>
        <taxon>Gammaproteobacteria</taxon>
        <taxon>Cellvibrionales</taxon>
        <taxon>Cellvibrionaceae</taxon>
        <taxon>Candidatus Endobugula</taxon>
    </lineage>
</organism>
<dbReference type="InterPro" id="IPR006162">
    <property type="entry name" value="Ppantetheine_attach_site"/>
</dbReference>
<evidence type="ECO:0000313" key="7">
    <source>
        <dbReference type="Proteomes" id="UP000242502"/>
    </source>
</evidence>
<evidence type="ECO:0000256" key="1">
    <source>
        <dbReference type="ARBA" id="ARBA00001957"/>
    </source>
</evidence>
<gene>
    <name evidence="6" type="ORF">AB835_13725</name>
</gene>